<feature type="transmembrane region" description="Helical" evidence="1">
    <location>
        <begin position="530"/>
        <end position="551"/>
    </location>
</feature>
<dbReference type="EMBL" id="QXGF01003174">
    <property type="protein sequence ID" value="KAE8922208.1"/>
    <property type="molecule type" value="Genomic_DNA"/>
</dbReference>
<dbReference type="EMBL" id="QXFW01003310">
    <property type="protein sequence ID" value="KAE8971598.1"/>
    <property type="molecule type" value="Genomic_DNA"/>
</dbReference>
<reference evidence="11 12" key="1">
    <citation type="submission" date="2018-08" db="EMBL/GenBank/DDBJ databases">
        <title>Genomic investigation of the strawberry pathogen Phytophthora fragariae indicates pathogenicity is determined by transcriptional variation in three key races.</title>
        <authorList>
            <person name="Adams T.M."/>
            <person name="Armitage A.D."/>
            <person name="Sobczyk M.K."/>
            <person name="Bates H.J."/>
            <person name="Dunwell J.M."/>
            <person name="Nellist C.F."/>
            <person name="Harrison R.J."/>
        </authorList>
    </citation>
    <scope>NUCLEOTIDE SEQUENCE [LARGE SCALE GENOMIC DNA]</scope>
    <source>
        <strain evidence="10 13">A4</strain>
        <strain evidence="9 14">BC-1</strain>
        <strain evidence="8 18">BC-23</strain>
        <strain evidence="7 12">NOV-27</strain>
        <strain evidence="6 15">NOV-5</strain>
        <strain evidence="5 16">NOV-71</strain>
        <strain evidence="2 11">NOV-9</strain>
        <strain evidence="4 19">ONT-3</strain>
        <strain evidence="3 17">SCRP245</strain>
    </source>
</reference>
<evidence type="ECO:0000313" key="18">
    <source>
        <dbReference type="Proteomes" id="UP000476176"/>
    </source>
</evidence>
<keyword evidence="12" id="KW-1185">Reference proteome</keyword>
<dbReference type="Proteomes" id="UP000429523">
    <property type="component" value="Unassembled WGS sequence"/>
</dbReference>
<sequence>MGANAYVIPTKGARISNSAPAASATARTSQRLKKKRITRTQLLNLIRRLMGVGAALMCLTNYLRATIVTFQVLRGDPIASRAFNTMESKLILGYVGDGLIRDSPLVQTYLGGDTTPRDYSLFLENETTTSMEKCESVELFNAEMYNDTFLRANFDSVVARGSYNLTQLVDFELVVPVIDCTSPPLVEGDPSLLRVFNVVRRKSNPADVQLVTTSVSLQDYRIPEANRFGPAIVTTLFTVSDMSATTVAHDVVIGLDYAYTHDPLYEVYTLEGVSTDGYWNLMSIPESVVVNPVKTVLTARRRGFYLGAESEQSNIRNLVWSLEVSDPARALAQWEWRGQPVILDSWAWVHGIHLIFCVQSIFTLSVLALIVYRNVREGKVWVGDAFAALSNSTLMIRGLLVFASWYVNSEWTLLEFCISNANDITGTQLVPIHSEIVHADLMVMFLSLFGLVGHIAKERIDPAVGVFLVEAIHDNRQAIVKMAPAVFQSLRTYSDKEYRLGIAAVTDAQQEMSPMRLWTTDKLITVDNGFVVASFYPKYILMGTLISFVVLRKFYKRIYPDALAPNLTGRSADRSANERAAIAQKGNLTNFEISTGAELQTRYGLISDYKNYVFFKGLKFASPDGVYCSGYVVVNGKYLVATEDILTIAMIKAVQTRFINVYAYEVDGYTVQRTARLVYPNTFTWNDLFHLNINILA</sequence>
<dbReference type="EMBL" id="QXGD01003128">
    <property type="protein sequence ID" value="KAE9180441.1"/>
    <property type="molecule type" value="Genomic_DNA"/>
</dbReference>
<dbReference type="Proteomes" id="UP000460718">
    <property type="component" value="Unassembled WGS sequence"/>
</dbReference>
<organism evidence="2 11">
    <name type="scientific">Phytophthora fragariae</name>
    <dbReference type="NCBI Taxonomy" id="53985"/>
    <lineage>
        <taxon>Eukaryota</taxon>
        <taxon>Sar</taxon>
        <taxon>Stramenopiles</taxon>
        <taxon>Oomycota</taxon>
        <taxon>Peronosporomycetes</taxon>
        <taxon>Peronosporales</taxon>
        <taxon>Peronosporaceae</taxon>
        <taxon>Phytophthora</taxon>
    </lineage>
</organism>
<evidence type="ECO:0000256" key="1">
    <source>
        <dbReference type="SAM" id="Phobius"/>
    </source>
</evidence>
<comment type="caution">
    <text evidence="2">The sequence shown here is derived from an EMBL/GenBank/DDBJ whole genome shotgun (WGS) entry which is preliminary data.</text>
</comment>
<feature type="transmembrane region" description="Helical" evidence="1">
    <location>
        <begin position="346"/>
        <end position="372"/>
    </location>
</feature>
<dbReference type="AlphaFoldDB" id="A0A6A3DWW0"/>
<proteinExistence type="predicted"/>
<evidence type="ECO:0000313" key="5">
    <source>
        <dbReference type="EMBL" id="KAE9070356.1"/>
    </source>
</evidence>
<protein>
    <recommendedName>
        <fullName evidence="20">Transmembrane protein</fullName>
    </recommendedName>
</protein>
<dbReference type="Proteomes" id="UP000488956">
    <property type="component" value="Unassembled WGS sequence"/>
</dbReference>
<dbReference type="OrthoDB" id="64243at2759"/>
<dbReference type="Proteomes" id="UP000476176">
    <property type="component" value="Unassembled WGS sequence"/>
</dbReference>
<name>A0A6A3DWW0_9STRA</name>
<dbReference type="EMBL" id="QXGA01003351">
    <property type="protein sequence ID" value="KAE9084321.1"/>
    <property type="molecule type" value="Genomic_DNA"/>
</dbReference>
<evidence type="ECO:0000313" key="3">
    <source>
        <dbReference type="EMBL" id="KAE8971598.1"/>
    </source>
</evidence>
<dbReference type="EMBL" id="QXGC01003295">
    <property type="protein sequence ID" value="KAE9176852.1"/>
    <property type="molecule type" value="Genomic_DNA"/>
</dbReference>
<dbReference type="Proteomes" id="UP000441208">
    <property type="component" value="Unassembled WGS sequence"/>
</dbReference>
<evidence type="ECO:0000313" key="10">
    <source>
        <dbReference type="EMBL" id="KAE9275792.1"/>
    </source>
</evidence>
<keyword evidence="1" id="KW-0812">Transmembrane</keyword>
<evidence type="ECO:0000313" key="19">
    <source>
        <dbReference type="Proteomes" id="UP000488956"/>
    </source>
</evidence>
<dbReference type="Proteomes" id="UP000437068">
    <property type="component" value="Unassembled WGS sequence"/>
</dbReference>
<evidence type="ECO:0000313" key="17">
    <source>
        <dbReference type="Proteomes" id="UP000460718"/>
    </source>
</evidence>
<evidence type="ECO:0000313" key="7">
    <source>
        <dbReference type="EMBL" id="KAE9172055.1"/>
    </source>
</evidence>
<evidence type="ECO:0000313" key="14">
    <source>
        <dbReference type="Proteomes" id="UP000440367"/>
    </source>
</evidence>
<keyword evidence="1" id="KW-1133">Transmembrane helix</keyword>
<dbReference type="Proteomes" id="UP000440732">
    <property type="component" value="Unassembled WGS sequence"/>
</dbReference>
<evidence type="ECO:0000313" key="15">
    <source>
        <dbReference type="Proteomes" id="UP000440732"/>
    </source>
</evidence>
<evidence type="ECO:0000313" key="16">
    <source>
        <dbReference type="Proteomes" id="UP000441208"/>
    </source>
</evidence>
<feature type="transmembrane region" description="Helical" evidence="1">
    <location>
        <begin position="384"/>
        <end position="406"/>
    </location>
</feature>
<dbReference type="EMBL" id="QXGB01003217">
    <property type="protein sequence ID" value="KAE9172055.1"/>
    <property type="molecule type" value="Genomic_DNA"/>
</dbReference>
<evidence type="ECO:0008006" key="20">
    <source>
        <dbReference type="Google" id="ProtNLM"/>
    </source>
</evidence>
<dbReference type="EMBL" id="QXFX01003319">
    <property type="protein sequence ID" value="KAE9069755.1"/>
    <property type="molecule type" value="Genomic_DNA"/>
</dbReference>
<evidence type="ECO:0000313" key="9">
    <source>
        <dbReference type="EMBL" id="KAE9180441.1"/>
    </source>
</evidence>
<evidence type="ECO:0000313" key="2">
    <source>
        <dbReference type="EMBL" id="KAE8922208.1"/>
    </source>
</evidence>
<evidence type="ECO:0000313" key="8">
    <source>
        <dbReference type="EMBL" id="KAE9176852.1"/>
    </source>
</evidence>
<dbReference type="Proteomes" id="UP000433483">
    <property type="component" value="Unassembled WGS sequence"/>
</dbReference>
<gene>
    <name evidence="10" type="ORF">PF001_g26428</name>
    <name evidence="9" type="ORF">PF002_g27566</name>
    <name evidence="8" type="ORF">PF004_g25944</name>
    <name evidence="7" type="ORF">PF005_g26886</name>
    <name evidence="6" type="ORF">PF006_g26495</name>
    <name evidence="5" type="ORF">PF007_g26967</name>
    <name evidence="2" type="ORF">PF009_g27526</name>
    <name evidence="4" type="ORF">PF010_g26546</name>
    <name evidence="3" type="ORF">PF011_g25976</name>
</gene>
<dbReference type="Proteomes" id="UP000440367">
    <property type="component" value="Unassembled WGS sequence"/>
</dbReference>
<evidence type="ECO:0000313" key="13">
    <source>
        <dbReference type="Proteomes" id="UP000437068"/>
    </source>
</evidence>
<evidence type="ECO:0000313" key="6">
    <source>
        <dbReference type="EMBL" id="KAE9084321.1"/>
    </source>
</evidence>
<evidence type="ECO:0000313" key="12">
    <source>
        <dbReference type="Proteomes" id="UP000433483"/>
    </source>
</evidence>
<dbReference type="EMBL" id="QXFZ01003236">
    <property type="protein sequence ID" value="KAE9070356.1"/>
    <property type="molecule type" value="Genomic_DNA"/>
</dbReference>
<evidence type="ECO:0000313" key="4">
    <source>
        <dbReference type="EMBL" id="KAE9069755.1"/>
    </source>
</evidence>
<keyword evidence="1" id="KW-0472">Membrane</keyword>
<accession>A0A6A3DWW0</accession>
<dbReference type="EMBL" id="QXGE01003311">
    <property type="protein sequence ID" value="KAE9275792.1"/>
    <property type="molecule type" value="Genomic_DNA"/>
</dbReference>
<evidence type="ECO:0000313" key="11">
    <source>
        <dbReference type="Proteomes" id="UP000429523"/>
    </source>
</evidence>